<dbReference type="InterPro" id="IPR013328">
    <property type="entry name" value="6PGD_dom2"/>
</dbReference>
<dbReference type="Gene3D" id="1.10.1040.10">
    <property type="entry name" value="N-(1-d-carboxylethyl)-l-norvaline Dehydrogenase, domain 2"/>
    <property type="match status" value="1"/>
</dbReference>
<evidence type="ECO:0000259" key="1">
    <source>
        <dbReference type="Pfam" id="PF03446"/>
    </source>
</evidence>
<dbReference type="SUPFAM" id="SSF48179">
    <property type="entry name" value="6-phosphogluconate dehydrogenase C-terminal domain-like"/>
    <property type="match status" value="1"/>
</dbReference>
<proteinExistence type="predicted"/>
<evidence type="ECO:0000313" key="4">
    <source>
        <dbReference type="Proteomes" id="UP000017746"/>
    </source>
</evidence>
<dbReference type="Pfam" id="PF03446">
    <property type="entry name" value="NAD_binding_2"/>
    <property type="match status" value="1"/>
</dbReference>
<dbReference type="Proteomes" id="UP000017746">
    <property type="component" value="Chromosome"/>
</dbReference>
<dbReference type="eggNOG" id="COG2084">
    <property type="taxonomic scope" value="Bacteria"/>
</dbReference>
<keyword evidence="4" id="KW-1185">Reference proteome</keyword>
<dbReference type="KEGG" id="afs:AFR_42095"/>
<dbReference type="PANTHER" id="PTHR43580:SF2">
    <property type="entry name" value="CYTOKINE-LIKE NUCLEAR FACTOR N-PAC"/>
    <property type="match status" value="1"/>
</dbReference>
<dbReference type="Gene3D" id="3.40.50.720">
    <property type="entry name" value="NAD(P)-binding Rossmann-like Domain"/>
    <property type="match status" value="1"/>
</dbReference>
<dbReference type="STRING" id="1246995.AFR_42095"/>
<dbReference type="PANTHER" id="PTHR43580">
    <property type="entry name" value="OXIDOREDUCTASE GLYR1-RELATED"/>
    <property type="match status" value="1"/>
</dbReference>
<gene>
    <name evidence="3" type="ORF">AFR_42095</name>
</gene>
<organism evidence="3 4">
    <name type="scientific">Actinoplanes friuliensis DSM 7358</name>
    <dbReference type="NCBI Taxonomy" id="1246995"/>
    <lineage>
        <taxon>Bacteria</taxon>
        <taxon>Bacillati</taxon>
        <taxon>Actinomycetota</taxon>
        <taxon>Actinomycetes</taxon>
        <taxon>Micromonosporales</taxon>
        <taxon>Micromonosporaceae</taxon>
        <taxon>Actinoplanes</taxon>
    </lineage>
</organism>
<accession>U5WBV3</accession>
<feature type="domain" description="3-hydroxyisobutyrate dehydrogenase-like NAD-binding" evidence="2">
    <location>
        <begin position="140"/>
        <end position="217"/>
    </location>
</feature>
<dbReference type="Pfam" id="PF14833">
    <property type="entry name" value="NAD_binding_11"/>
    <property type="match status" value="1"/>
</dbReference>
<dbReference type="InterPro" id="IPR036291">
    <property type="entry name" value="NAD(P)-bd_dom_sf"/>
</dbReference>
<protein>
    <submittedName>
        <fullName evidence="3">2-hydroxy-3-oxopropionate reductase</fullName>
    </submittedName>
</protein>
<name>U5WBV3_9ACTN</name>
<dbReference type="InterPro" id="IPR029154">
    <property type="entry name" value="HIBADH-like_NADP-bd"/>
</dbReference>
<dbReference type="GO" id="GO:0050661">
    <property type="term" value="F:NADP binding"/>
    <property type="evidence" value="ECO:0007669"/>
    <property type="project" value="InterPro"/>
</dbReference>
<dbReference type="InterPro" id="IPR006115">
    <property type="entry name" value="6PGDH_NADP-bd"/>
</dbReference>
<dbReference type="InterPro" id="IPR051265">
    <property type="entry name" value="HIBADH-related_NP60_sf"/>
</dbReference>
<dbReference type="PATRIC" id="fig|1246995.3.peg.8518"/>
<evidence type="ECO:0000259" key="2">
    <source>
        <dbReference type="Pfam" id="PF14833"/>
    </source>
</evidence>
<dbReference type="SUPFAM" id="SSF51735">
    <property type="entry name" value="NAD(P)-binding Rossmann-fold domains"/>
    <property type="match status" value="1"/>
</dbReference>
<feature type="domain" description="6-phosphogluconate dehydrogenase NADP-binding" evidence="1">
    <location>
        <begin position="1"/>
        <end position="132"/>
    </location>
</feature>
<dbReference type="EMBL" id="CP006272">
    <property type="protein sequence ID" value="AGZ46673.1"/>
    <property type="molecule type" value="Genomic_DNA"/>
</dbReference>
<evidence type="ECO:0000313" key="3">
    <source>
        <dbReference type="EMBL" id="AGZ46673.1"/>
    </source>
</evidence>
<sequence length="244" mass="24313">MGAAITRRLLSRGHEVTVWNRTEERMKPLVAAGAKAASAPADVDADVVITMLTDAAAVRDVVAATSLRPGTVLVEMSTIGPEAVRELRVPEGVDLVDAPVLGSVGAAEAGQLNILAGGAVDHARPVLEALGEVHDCGPLGSGAALKLVANTALGTGLAALAETVAVARAANVDIDTALSVLAHGALGGAVRRAQQPDAAFPISLAVKDLDLALGLVSSPFVEAAAAVLRAAPDQSADLGTVVGA</sequence>
<dbReference type="AlphaFoldDB" id="U5WBV3"/>
<dbReference type="HOGENOM" id="CLU_035117_0_7_11"/>
<dbReference type="GO" id="GO:0051287">
    <property type="term" value="F:NAD binding"/>
    <property type="evidence" value="ECO:0007669"/>
    <property type="project" value="InterPro"/>
</dbReference>
<dbReference type="InterPro" id="IPR008927">
    <property type="entry name" value="6-PGluconate_DH-like_C_sf"/>
</dbReference>
<reference evidence="3 4" key="1">
    <citation type="journal article" date="2014" name="J. Biotechnol.">
        <title>Complete genome sequence of the actinobacterium Actinoplanes friuliensis HAG 010964, producer of the lipopeptide antibiotic friulimycin.</title>
        <authorList>
            <person name="Ruckert C."/>
            <person name="Szczepanowski R."/>
            <person name="Albersmeier A."/>
            <person name="Goesmann A."/>
            <person name="Fischer N."/>
            <person name="Steinkamper A."/>
            <person name="Puhler A."/>
            <person name="Biener R."/>
            <person name="Schwartz D."/>
            <person name="Kalinowski J."/>
        </authorList>
    </citation>
    <scope>NUCLEOTIDE SEQUENCE [LARGE SCALE GENOMIC DNA]</scope>
    <source>
        <strain evidence="3 4">DSM 7358</strain>
    </source>
</reference>